<evidence type="ECO:0000256" key="2">
    <source>
        <dbReference type="SAM" id="SignalP"/>
    </source>
</evidence>
<dbReference type="CDD" id="cd07561">
    <property type="entry name" value="Peptidase_S41_CPP_like"/>
    <property type="match status" value="1"/>
</dbReference>
<reference evidence="4 5" key="1">
    <citation type="journal article" date="2017" name="Int. J. Syst. Evol. Microbiol.">
        <title>Ramlibacter monticola sp. nov., isolated from forest soil.</title>
        <authorList>
            <person name="Chaudhary D.K."/>
            <person name="Kim J."/>
        </authorList>
    </citation>
    <scope>NUCLEOTIDE SEQUENCE [LARGE SCALE GENOMIC DNA]</scope>
    <source>
        <strain evidence="4 5">KACC 19175</strain>
    </source>
</reference>
<dbReference type="GO" id="GO:0007165">
    <property type="term" value="P:signal transduction"/>
    <property type="evidence" value="ECO:0007669"/>
    <property type="project" value="TreeGrafter"/>
</dbReference>
<dbReference type="PANTHER" id="PTHR32060">
    <property type="entry name" value="TAIL-SPECIFIC PROTEASE"/>
    <property type="match status" value="1"/>
</dbReference>
<comment type="caution">
    <text evidence="4">The sequence shown here is derived from an EMBL/GenBank/DDBJ whole genome shotgun (WGS) entry which is preliminary data.</text>
</comment>
<dbReference type="GO" id="GO:0004175">
    <property type="term" value="F:endopeptidase activity"/>
    <property type="evidence" value="ECO:0007669"/>
    <property type="project" value="TreeGrafter"/>
</dbReference>
<protein>
    <recommendedName>
        <fullName evidence="3">Tail specific protease domain-containing protein</fullName>
    </recommendedName>
</protein>
<evidence type="ECO:0000313" key="5">
    <source>
        <dbReference type="Proteomes" id="UP000599109"/>
    </source>
</evidence>
<evidence type="ECO:0000256" key="1">
    <source>
        <dbReference type="SAM" id="MobiDB-lite"/>
    </source>
</evidence>
<feature type="domain" description="Tail specific protease" evidence="3">
    <location>
        <begin position="177"/>
        <end position="322"/>
    </location>
</feature>
<dbReference type="GO" id="GO:0006508">
    <property type="term" value="P:proteolysis"/>
    <property type="evidence" value="ECO:0007669"/>
    <property type="project" value="InterPro"/>
</dbReference>
<name>A0A937CUQ0_9BURK</name>
<dbReference type="PANTHER" id="PTHR32060:SF30">
    <property type="entry name" value="CARBOXY-TERMINAL PROCESSING PROTEASE CTPA"/>
    <property type="match status" value="1"/>
</dbReference>
<dbReference type="Gene3D" id="3.90.226.10">
    <property type="entry name" value="2-enoyl-CoA Hydratase, Chain A, domain 1"/>
    <property type="match status" value="1"/>
</dbReference>
<dbReference type="InterPro" id="IPR029045">
    <property type="entry name" value="ClpP/crotonase-like_dom_sf"/>
</dbReference>
<accession>A0A937CUQ0</accession>
<dbReference type="PROSITE" id="PS51257">
    <property type="entry name" value="PROKAR_LIPOPROTEIN"/>
    <property type="match status" value="1"/>
</dbReference>
<dbReference type="AlphaFoldDB" id="A0A937CUQ0"/>
<dbReference type="GO" id="GO:0008236">
    <property type="term" value="F:serine-type peptidase activity"/>
    <property type="evidence" value="ECO:0007669"/>
    <property type="project" value="InterPro"/>
</dbReference>
<dbReference type="SUPFAM" id="SSF52096">
    <property type="entry name" value="ClpP/crotonase"/>
    <property type="match status" value="1"/>
</dbReference>
<dbReference type="Proteomes" id="UP000599109">
    <property type="component" value="Unassembled WGS sequence"/>
</dbReference>
<dbReference type="InterPro" id="IPR005151">
    <property type="entry name" value="Tail-specific_protease"/>
</dbReference>
<feature type="region of interest" description="Disordered" evidence="1">
    <location>
        <begin position="30"/>
        <end position="51"/>
    </location>
</feature>
<dbReference type="EMBL" id="JAEQNE010000004">
    <property type="protein sequence ID" value="MBL0392914.1"/>
    <property type="molecule type" value="Genomic_DNA"/>
</dbReference>
<keyword evidence="5" id="KW-1185">Reference proteome</keyword>
<proteinExistence type="predicted"/>
<evidence type="ECO:0000313" key="4">
    <source>
        <dbReference type="EMBL" id="MBL0392914.1"/>
    </source>
</evidence>
<sequence length="427" mass="44908">MKKLLPFRSLAAVAACALVLAACGGGGGGGSAADPGPAPGPGTGIPSTTPLGASVQYEEIPGVPASCTLERQKKFTRAYLDEVYLWYNEIVDVDPDRFTGPTVRAAVAAYFDALRVRTPDLNGQPKDRFSAVLPASQVLDVRSAADASLSLAPDVRANHTDFVPVVKVVTSPGGRRAGYIQFNDHDFGAQDDLIAAFRQVRAGDVQDLVLDLRFNSGGFLYIAQTAASMVTGPSAEGKVFERLQYNDKRAQESADSTLVFSSRLQTAETQNPVGTPLPQLNLPRVFILTSGSTCSASESIINSLRGIDVQVIRVGDTTCGKPYGFRQKNNCGLAYFPIEFKGTNAKGFGDYTTGIEATCQVRDDVTVAAGDSGDPLLQGALAFMDTGACPAGTATGVQSSARPIVAGSAQPTRPSWAGRLLLPRAPR</sequence>
<feature type="signal peptide" evidence="2">
    <location>
        <begin position="1"/>
        <end position="21"/>
    </location>
</feature>
<dbReference type="Pfam" id="PF03572">
    <property type="entry name" value="Peptidase_S41"/>
    <property type="match status" value="1"/>
</dbReference>
<feature type="chain" id="PRO_5037498079" description="Tail specific protease domain-containing protein" evidence="2">
    <location>
        <begin position="22"/>
        <end position="427"/>
    </location>
</feature>
<dbReference type="GO" id="GO:0030288">
    <property type="term" value="C:outer membrane-bounded periplasmic space"/>
    <property type="evidence" value="ECO:0007669"/>
    <property type="project" value="TreeGrafter"/>
</dbReference>
<dbReference type="RefSeq" id="WP_201675584.1">
    <property type="nucleotide sequence ID" value="NZ_JAEQNE010000004.1"/>
</dbReference>
<gene>
    <name evidence="4" type="ORF">JJ685_17380</name>
</gene>
<keyword evidence="2" id="KW-0732">Signal</keyword>
<organism evidence="4 5">
    <name type="scientific">Ramlibacter monticola</name>
    <dbReference type="NCBI Taxonomy" id="1926872"/>
    <lineage>
        <taxon>Bacteria</taxon>
        <taxon>Pseudomonadati</taxon>
        <taxon>Pseudomonadota</taxon>
        <taxon>Betaproteobacteria</taxon>
        <taxon>Burkholderiales</taxon>
        <taxon>Comamonadaceae</taxon>
        <taxon>Ramlibacter</taxon>
    </lineage>
</organism>
<evidence type="ECO:0000259" key="3">
    <source>
        <dbReference type="Pfam" id="PF03572"/>
    </source>
</evidence>